<dbReference type="AlphaFoldDB" id="A0A9P6XEU9"/>
<dbReference type="FunFam" id="3.40.50.720:FF:000022">
    <property type="entry name" value="Cinnamyl alcohol dehydrogenase"/>
    <property type="match status" value="1"/>
</dbReference>
<evidence type="ECO:0000256" key="3">
    <source>
        <dbReference type="ARBA" id="ARBA00022833"/>
    </source>
</evidence>
<protein>
    <recommendedName>
        <fullName evidence="6">Enoyl reductase (ER) domain-containing protein</fullName>
    </recommendedName>
</protein>
<dbReference type="SUPFAM" id="SSF51735">
    <property type="entry name" value="NAD(P)-binding Rossmann-fold domains"/>
    <property type="match status" value="1"/>
</dbReference>
<evidence type="ECO:0000256" key="1">
    <source>
        <dbReference type="ARBA" id="ARBA00001947"/>
    </source>
</evidence>
<evidence type="ECO:0000256" key="5">
    <source>
        <dbReference type="RuleBase" id="RU361277"/>
    </source>
</evidence>
<dbReference type="PANTHER" id="PTHR42683">
    <property type="entry name" value="ALDEHYDE REDUCTASE"/>
    <property type="match status" value="1"/>
</dbReference>
<dbReference type="InterPro" id="IPR013154">
    <property type="entry name" value="ADH-like_N"/>
</dbReference>
<keyword evidence="2 5" id="KW-0479">Metal-binding</keyword>
<dbReference type="Gene3D" id="3.90.180.10">
    <property type="entry name" value="Medium-chain alcohol dehydrogenases, catalytic domain"/>
    <property type="match status" value="1"/>
</dbReference>
<dbReference type="InterPro" id="IPR013149">
    <property type="entry name" value="ADH-like_C"/>
</dbReference>
<evidence type="ECO:0000256" key="4">
    <source>
        <dbReference type="ARBA" id="ARBA00023002"/>
    </source>
</evidence>
<proteinExistence type="inferred from homology"/>
<evidence type="ECO:0000313" key="7">
    <source>
        <dbReference type="EMBL" id="KAG1312195.1"/>
    </source>
</evidence>
<dbReference type="GO" id="GO:0016616">
    <property type="term" value="F:oxidoreductase activity, acting on the CH-OH group of donors, NAD or NADP as acceptor"/>
    <property type="evidence" value="ECO:0007669"/>
    <property type="project" value="InterPro"/>
</dbReference>
<dbReference type="InterPro" id="IPR011032">
    <property type="entry name" value="GroES-like_sf"/>
</dbReference>
<dbReference type="Pfam" id="PF00107">
    <property type="entry name" value="ADH_zinc_N"/>
    <property type="match status" value="1"/>
</dbReference>
<dbReference type="InterPro" id="IPR036291">
    <property type="entry name" value="NAD(P)-bd_dom_sf"/>
</dbReference>
<reference evidence="7" key="1">
    <citation type="journal article" date="2020" name="Microb. Genom.">
        <title>Genetic diversity of clinical and environmental Mucorales isolates obtained from an investigation of mucormycosis cases among solid organ transplant recipients.</title>
        <authorList>
            <person name="Nguyen M.H."/>
            <person name="Kaul D."/>
            <person name="Muto C."/>
            <person name="Cheng S.J."/>
            <person name="Richter R.A."/>
            <person name="Bruno V.M."/>
            <person name="Liu G."/>
            <person name="Beyhan S."/>
            <person name="Sundermann A.J."/>
            <person name="Mounaud S."/>
            <person name="Pasculle A.W."/>
            <person name="Nierman W.C."/>
            <person name="Driscoll E."/>
            <person name="Cumbie R."/>
            <person name="Clancy C.J."/>
            <person name="Dupont C.L."/>
        </authorList>
    </citation>
    <scope>NUCLEOTIDE SEQUENCE</scope>
    <source>
        <strain evidence="7">GL11</strain>
    </source>
</reference>
<evidence type="ECO:0000313" key="8">
    <source>
        <dbReference type="Proteomes" id="UP000716291"/>
    </source>
</evidence>
<dbReference type="GO" id="GO:0008270">
    <property type="term" value="F:zinc ion binding"/>
    <property type="evidence" value="ECO:0007669"/>
    <property type="project" value="InterPro"/>
</dbReference>
<accession>A0A9P6XEU9</accession>
<sequence>MTDSNTFNAWACEGKGKPLVEMQLPLKPWDEDSIELKITHCGICGSDVHTLDSGWFPTDYPCVVGHEIAGVVTRVGKNVNKLKVGDRAGLGPLCGSCKSCTNCSTNKENLCAGMITTYASNWPTGEKTYGGYADKWRGDQLFVCKIPDNMTNENASSFLCAGVTTYAPLKRWNVGSGSVVGVLGLGGLGHFGVMFAKAMGATVIALSSSDRKRDAAFELGCDDYVVTSDVEAMKKYDNKLTHILCTGVGEDFTWEPYLSLLNADGIFINVNGPEFSYPPVPLFFLLTKQIVIVGSASGPPSVTEEMLQFAADHNINTWYKKYSMKDVNKAIEDFRAGLPRFRFVLEN</sequence>
<dbReference type="SMART" id="SM00829">
    <property type="entry name" value="PKS_ER"/>
    <property type="match status" value="1"/>
</dbReference>
<comment type="cofactor">
    <cofactor evidence="1 5">
        <name>Zn(2+)</name>
        <dbReference type="ChEBI" id="CHEBI:29105"/>
    </cofactor>
</comment>
<dbReference type="InterPro" id="IPR047109">
    <property type="entry name" value="CAD-like"/>
</dbReference>
<evidence type="ECO:0000256" key="2">
    <source>
        <dbReference type="ARBA" id="ARBA00022723"/>
    </source>
</evidence>
<organism evidence="7 8">
    <name type="scientific">Rhizopus oryzae</name>
    <name type="common">Mucormycosis agent</name>
    <name type="synonym">Rhizopus arrhizus var. delemar</name>
    <dbReference type="NCBI Taxonomy" id="64495"/>
    <lineage>
        <taxon>Eukaryota</taxon>
        <taxon>Fungi</taxon>
        <taxon>Fungi incertae sedis</taxon>
        <taxon>Mucoromycota</taxon>
        <taxon>Mucoromycotina</taxon>
        <taxon>Mucoromycetes</taxon>
        <taxon>Mucorales</taxon>
        <taxon>Mucorineae</taxon>
        <taxon>Rhizopodaceae</taxon>
        <taxon>Rhizopus</taxon>
    </lineage>
</organism>
<name>A0A9P6XEU9_RHIOR</name>
<evidence type="ECO:0000259" key="6">
    <source>
        <dbReference type="SMART" id="SM00829"/>
    </source>
</evidence>
<keyword evidence="3 5" id="KW-0862">Zinc</keyword>
<dbReference type="CDD" id="cd05283">
    <property type="entry name" value="CAD1"/>
    <property type="match status" value="1"/>
</dbReference>
<dbReference type="EMBL" id="JAANQT010000307">
    <property type="protein sequence ID" value="KAG1312195.1"/>
    <property type="molecule type" value="Genomic_DNA"/>
</dbReference>
<keyword evidence="4" id="KW-0560">Oxidoreductase</keyword>
<gene>
    <name evidence="7" type="ORF">G6F64_003218</name>
</gene>
<dbReference type="PROSITE" id="PS00059">
    <property type="entry name" value="ADH_ZINC"/>
    <property type="match status" value="1"/>
</dbReference>
<dbReference type="OrthoDB" id="1879366at2759"/>
<comment type="caution">
    <text evidence="7">The sequence shown here is derived from an EMBL/GenBank/DDBJ whole genome shotgun (WGS) entry which is preliminary data.</text>
</comment>
<dbReference type="InterPro" id="IPR002328">
    <property type="entry name" value="ADH_Zn_CS"/>
</dbReference>
<keyword evidence="8" id="KW-1185">Reference proteome</keyword>
<dbReference type="Proteomes" id="UP000716291">
    <property type="component" value="Unassembled WGS sequence"/>
</dbReference>
<dbReference type="Pfam" id="PF08240">
    <property type="entry name" value="ADH_N"/>
    <property type="match status" value="1"/>
</dbReference>
<dbReference type="SUPFAM" id="SSF50129">
    <property type="entry name" value="GroES-like"/>
    <property type="match status" value="1"/>
</dbReference>
<feature type="domain" description="Enoyl reductase (ER)" evidence="6">
    <location>
        <begin position="16"/>
        <end position="345"/>
    </location>
</feature>
<dbReference type="InterPro" id="IPR020843">
    <property type="entry name" value="ER"/>
</dbReference>
<comment type="similarity">
    <text evidence="5">Belongs to the zinc-containing alcohol dehydrogenase family.</text>
</comment>
<dbReference type="Gene3D" id="3.40.50.720">
    <property type="entry name" value="NAD(P)-binding Rossmann-like Domain"/>
    <property type="match status" value="1"/>
</dbReference>